<gene>
    <name evidence="2" type="ORF">BURPS1710A_A1906</name>
</gene>
<organism evidence="2">
    <name type="scientific">Burkholderia pseudomallei 1710a</name>
    <dbReference type="NCBI Taxonomy" id="320371"/>
    <lineage>
        <taxon>Bacteria</taxon>
        <taxon>Pseudomonadati</taxon>
        <taxon>Pseudomonadota</taxon>
        <taxon>Betaproteobacteria</taxon>
        <taxon>Burkholderiales</taxon>
        <taxon>Burkholderiaceae</taxon>
        <taxon>Burkholderia</taxon>
        <taxon>pseudomallei group</taxon>
    </lineage>
</organism>
<name>A0A0E1W189_BURPE</name>
<protein>
    <submittedName>
        <fullName evidence="2">Uncharacterized protein</fullName>
    </submittedName>
</protein>
<accession>A0A0E1W189</accession>
<feature type="region of interest" description="Disordered" evidence="1">
    <location>
        <begin position="28"/>
        <end position="54"/>
    </location>
</feature>
<feature type="compositionally biased region" description="Polar residues" evidence="1">
    <location>
        <begin position="43"/>
        <end position="54"/>
    </location>
</feature>
<sequence>MTEVNFSGAERRIMNPCFRHPERFVATASESGARSGFPKRGETPQSRAAETTST</sequence>
<dbReference type="HOGENOM" id="CLU_3041206_0_0_4"/>
<evidence type="ECO:0000256" key="1">
    <source>
        <dbReference type="SAM" id="MobiDB-lite"/>
    </source>
</evidence>
<evidence type="ECO:0000313" key="2">
    <source>
        <dbReference type="EMBL" id="EET03412.1"/>
    </source>
</evidence>
<reference evidence="2" key="1">
    <citation type="submission" date="2009-05" db="EMBL/GenBank/DDBJ databases">
        <authorList>
            <person name="Harkins D.M."/>
            <person name="DeShazer D."/>
            <person name="Woods D.E."/>
            <person name="Brinkac L.M."/>
            <person name="Brown K.A."/>
            <person name="Hung G.C."/>
            <person name="Tuanyok A."/>
            <person name="Zhang B."/>
            <person name="Nierman W.C."/>
        </authorList>
    </citation>
    <scope>NUCLEOTIDE SEQUENCE [LARGE SCALE GENOMIC DNA]</scope>
    <source>
        <strain evidence="2">1710a</strain>
    </source>
</reference>
<dbReference type="AlphaFoldDB" id="A0A0E1W189"/>
<dbReference type="EMBL" id="CM000833">
    <property type="protein sequence ID" value="EET03412.1"/>
    <property type="molecule type" value="Genomic_DNA"/>
</dbReference>
<dbReference type="Proteomes" id="UP000001812">
    <property type="component" value="Chromosome II"/>
</dbReference>
<proteinExistence type="predicted"/>